<evidence type="ECO:0000313" key="3">
    <source>
        <dbReference type="Proteomes" id="UP000000493"/>
    </source>
</evidence>
<proteinExistence type="predicted"/>
<evidence type="ECO:0000313" key="2">
    <source>
        <dbReference type="EMBL" id="AEI46767.1"/>
    </source>
</evidence>
<reference evidence="2 3" key="2">
    <citation type="journal article" date="2012" name="Stand. Genomic Sci.">
        <title>Complete genome sequence of the aquatic bacterium Runella slithyformis type strain (LSU 4(T)).</title>
        <authorList>
            <person name="Copeland A."/>
            <person name="Zhang X."/>
            <person name="Misra M."/>
            <person name="Lapidus A."/>
            <person name="Nolan M."/>
            <person name="Lucas S."/>
            <person name="Deshpande S."/>
            <person name="Cheng J.F."/>
            <person name="Tapia R."/>
            <person name="Goodwin L.A."/>
            <person name="Pitluck S."/>
            <person name="Liolios K."/>
            <person name="Pagani I."/>
            <person name="Ivanova N."/>
            <person name="Mikhailova N."/>
            <person name="Pati A."/>
            <person name="Chen A."/>
            <person name="Palaniappan K."/>
            <person name="Land M."/>
            <person name="Hauser L."/>
            <person name="Pan C."/>
            <person name="Jeffries C.D."/>
            <person name="Detter J.C."/>
            <person name="Brambilla E.M."/>
            <person name="Rohde M."/>
            <person name="Djao O.D."/>
            <person name="Goker M."/>
            <person name="Sikorski J."/>
            <person name="Tindall B.J."/>
            <person name="Woyke T."/>
            <person name="Bristow J."/>
            <person name="Eisen J.A."/>
            <person name="Markowitz V."/>
            <person name="Hugenholtz P."/>
            <person name="Kyrpides N.C."/>
            <person name="Klenk H.P."/>
            <person name="Mavromatis K."/>
        </authorList>
    </citation>
    <scope>NUCLEOTIDE SEQUENCE [LARGE SCALE GENOMIC DNA]</scope>
    <source>
        <strain evidence="3">ATCC 29530 / DSM 19594 / LMG 11500 / NCIMB 11436 / LSU 4</strain>
    </source>
</reference>
<organism evidence="2 3">
    <name type="scientific">Runella slithyformis (strain ATCC 29530 / DSM 19594 / LMG 11500 / NCIMB 11436 / LSU 4)</name>
    <dbReference type="NCBI Taxonomy" id="761193"/>
    <lineage>
        <taxon>Bacteria</taxon>
        <taxon>Pseudomonadati</taxon>
        <taxon>Bacteroidota</taxon>
        <taxon>Cytophagia</taxon>
        <taxon>Cytophagales</taxon>
        <taxon>Spirosomataceae</taxon>
        <taxon>Runella</taxon>
    </lineage>
</organism>
<dbReference type="AlphaFoldDB" id="A0A7U3ZGH0"/>
<keyword evidence="3" id="KW-1185">Reference proteome</keyword>
<accession>A0A7U3ZGH0</accession>
<keyword evidence="1" id="KW-0472">Membrane</keyword>
<keyword evidence="1" id="KW-1133">Transmembrane helix</keyword>
<dbReference type="EMBL" id="CP002859">
    <property type="protein sequence ID" value="AEI46767.1"/>
    <property type="molecule type" value="Genomic_DNA"/>
</dbReference>
<evidence type="ECO:0000256" key="1">
    <source>
        <dbReference type="SAM" id="Phobius"/>
    </source>
</evidence>
<gene>
    <name evidence="2" type="ordered locus">Runsl_0315</name>
</gene>
<feature type="transmembrane region" description="Helical" evidence="1">
    <location>
        <begin position="7"/>
        <end position="30"/>
    </location>
</feature>
<keyword evidence="1" id="KW-0812">Transmembrane</keyword>
<dbReference type="KEGG" id="rsi:Runsl_0315"/>
<dbReference type="Proteomes" id="UP000000493">
    <property type="component" value="Chromosome"/>
</dbReference>
<protein>
    <submittedName>
        <fullName evidence="2">Uncharacterized protein</fullName>
    </submittedName>
</protein>
<dbReference type="RefSeq" id="WP_013926092.1">
    <property type="nucleotide sequence ID" value="NC_015703.1"/>
</dbReference>
<sequence>MNIAITSMTVILFLVIIVQLFLLATMYQFFQQTCKNYADSKRILEDTIKKYQLFRKGSES</sequence>
<name>A0A7U3ZGH0_RUNSL</name>
<reference evidence="3" key="1">
    <citation type="submission" date="2011-06" db="EMBL/GenBank/DDBJ databases">
        <title>The complete genome of chromosome of Runella slithyformis DSM 19594.</title>
        <authorList>
            <consortium name="US DOE Joint Genome Institute (JGI-PGF)"/>
            <person name="Lucas S."/>
            <person name="Han J."/>
            <person name="Lapidus A."/>
            <person name="Bruce D."/>
            <person name="Goodwin L."/>
            <person name="Pitluck S."/>
            <person name="Peters L."/>
            <person name="Kyrpides N."/>
            <person name="Mavromatis K."/>
            <person name="Ivanova N."/>
            <person name="Ovchinnikova G."/>
            <person name="Zhang X."/>
            <person name="Misra M."/>
            <person name="Detter J.C."/>
            <person name="Tapia R."/>
            <person name="Han C."/>
            <person name="Land M."/>
            <person name="Hauser L."/>
            <person name="Markowitz V."/>
            <person name="Cheng J.-F."/>
            <person name="Hugenholtz P."/>
            <person name="Woyke T."/>
            <person name="Wu D."/>
            <person name="Tindall B."/>
            <person name="Faehrich R."/>
            <person name="Brambilla E."/>
            <person name="Klenk H.-P."/>
            <person name="Eisen J.A."/>
        </authorList>
    </citation>
    <scope>NUCLEOTIDE SEQUENCE [LARGE SCALE GENOMIC DNA]</scope>
    <source>
        <strain evidence="3">ATCC 29530 / DSM 19594 / LMG 11500 / NCIMB 11436 / LSU 4</strain>
    </source>
</reference>